<evidence type="ECO:0000313" key="3">
    <source>
        <dbReference type="EMBL" id="CAD9054609.1"/>
    </source>
</evidence>
<sequence>MLTSFDMPFVAWVVLVSRADTNIVGVCVSTTEPPVSGASDTFKDRRPTAAPLVRGLLGNAIADMALNRGEVEEDDEEDGADDGGDDNSDSDEDMDSNGDSDGQQEQPEEDDEDEGVEEGEAKRRRTTE</sequence>
<feature type="chain" id="PRO_5030541971" evidence="2">
    <location>
        <begin position="22"/>
        <end position="128"/>
    </location>
</feature>
<organism evidence="3">
    <name type="scientific">Vitrella brassicaformis</name>
    <dbReference type="NCBI Taxonomy" id="1169539"/>
    <lineage>
        <taxon>Eukaryota</taxon>
        <taxon>Sar</taxon>
        <taxon>Alveolata</taxon>
        <taxon>Colpodellida</taxon>
        <taxon>Vitrellaceae</taxon>
        <taxon>Vitrella</taxon>
    </lineage>
</organism>
<keyword evidence="2" id="KW-0732">Signal</keyword>
<evidence type="ECO:0000256" key="1">
    <source>
        <dbReference type="SAM" id="MobiDB-lite"/>
    </source>
</evidence>
<protein>
    <submittedName>
        <fullName evidence="3">Uncharacterized protein</fullName>
    </submittedName>
</protein>
<feature type="compositionally biased region" description="Acidic residues" evidence="1">
    <location>
        <begin position="71"/>
        <end position="98"/>
    </location>
</feature>
<reference evidence="3" key="1">
    <citation type="submission" date="2021-01" db="EMBL/GenBank/DDBJ databases">
        <authorList>
            <person name="Corre E."/>
            <person name="Pelletier E."/>
            <person name="Niang G."/>
            <person name="Scheremetjew M."/>
            <person name="Finn R."/>
            <person name="Kale V."/>
            <person name="Holt S."/>
            <person name="Cochrane G."/>
            <person name="Meng A."/>
            <person name="Brown T."/>
            <person name="Cohen L."/>
        </authorList>
    </citation>
    <scope>NUCLEOTIDE SEQUENCE</scope>
    <source>
        <strain evidence="3">CCMP3346</strain>
    </source>
</reference>
<name>A0A7S1JV35_9ALVE</name>
<feature type="region of interest" description="Disordered" evidence="1">
    <location>
        <begin position="64"/>
        <end position="128"/>
    </location>
</feature>
<dbReference type="AlphaFoldDB" id="A0A7S1JV35"/>
<feature type="signal peptide" evidence="2">
    <location>
        <begin position="1"/>
        <end position="21"/>
    </location>
</feature>
<proteinExistence type="predicted"/>
<evidence type="ECO:0000256" key="2">
    <source>
        <dbReference type="SAM" id="SignalP"/>
    </source>
</evidence>
<gene>
    <name evidence="3" type="ORF">VBRA1451_LOCUS9674</name>
</gene>
<dbReference type="EMBL" id="HBGB01016629">
    <property type="protein sequence ID" value="CAD9054609.1"/>
    <property type="molecule type" value="Transcribed_RNA"/>
</dbReference>
<feature type="compositionally biased region" description="Acidic residues" evidence="1">
    <location>
        <begin position="106"/>
        <end position="118"/>
    </location>
</feature>
<accession>A0A7S1JV35</accession>